<dbReference type="GO" id="GO:0005634">
    <property type="term" value="C:nucleus"/>
    <property type="evidence" value="ECO:0007669"/>
    <property type="project" value="UniProtKB-SubCell"/>
</dbReference>
<dbReference type="PANTHER" id="PTHR23235:SF64">
    <property type="entry name" value="KRUEPPEL-LIKE FACTOR 10"/>
    <property type="match status" value="1"/>
</dbReference>
<keyword evidence="5" id="KW-0862">Zinc</keyword>
<dbReference type="SUPFAM" id="SSF57667">
    <property type="entry name" value="beta-beta-alpha zinc fingers"/>
    <property type="match status" value="1"/>
</dbReference>
<keyword evidence="4 10" id="KW-0863">Zinc-finger</keyword>
<dbReference type="Pfam" id="PF00096">
    <property type="entry name" value="zf-C2H2"/>
    <property type="match status" value="3"/>
</dbReference>
<feature type="domain" description="C2H2-type" evidence="11">
    <location>
        <begin position="118"/>
        <end position="147"/>
    </location>
</feature>
<dbReference type="AlphaFoldDB" id="A0A3B4BTN3"/>
<dbReference type="FunFam" id="3.30.160.60:FF:002639">
    <property type="entry name" value="Kruppel-Like Factor (Zinc finger protein)"/>
    <property type="match status" value="1"/>
</dbReference>
<dbReference type="Ensembl" id="ENSPNAT00000009488.2">
    <property type="protein sequence ID" value="ENSPNAP00000002993.2"/>
    <property type="gene ID" value="ENSPNAG00000009366.2"/>
</dbReference>
<dbReference type="STRING" id="42514.ENSPNAP00000002993"/>
<comment type="subcellular location">
    <subcellularLocation>
        <location evidence="1">Nucleus</location>
    </subcellularLocation>
</comment>
<evidence type="ECO:0000256" key="10">
    <source>
        <dbReference type="PROSITE-ProRule" id="PRU00042"/>
    </source>
</evidence>
<evidence type="ECO:0000256" key="7">
    <source>
        <dbReference type="ARBA" id="ARBA00023125"/>
    </source>
</evidence>
<evidence type="ECO:0000256" key="1">
    <source>
        <dbReference type="ARBA" id="ARBA00004123"/>
    </source>
</evidence>
<evidence type="ECO:0000256" key="5">
    <source>
        <dbReference type="ARBA" id="ARBA00022833"/>
    </source>
</evidence>
<keyword evidence="13" id="KW-1185">Reference proteome</keyword>
<feature type="domain" description="C2H2-type" evidence="11">
    <location>
        <begin position="148"/>
        <end position="175"/>
    </location>
</feature>
<evidence type="ECO:0000256" key="6">
    <source>
        <dbReference type="ARBA" id="ARBA00023015"/>
    </source>
</evidence>
<dbReference type="GeneTree" id="ENSGT00940000159405"/>
<dbReference type="InterPro" id="IPR036236">
    <property type="entry name" value="Znf_C2H2_sf"/>
</dbReference>
<evidence type="ECO:0000259" key="11">
    <source>
        <dbReference type="PROSITE" id="PS50157"/>
    </source>
</evidence>
<dbReference type="GO" id="GO:0000981">
    <property type="term" value="F:DNA-binding transcription factor activity, RNA polymerase II-specific"/>
    <property type="evidence" value="ECO:0007669"/>
    <property type="project" value="TreeGrafter"/>
</dbReference>
<dbReference type="InterPro" id="IPR013087">
    <property type="entry name" value="Znf_C2H2_type"/>
</dbReference>
<dbReference type="GO" id="GO:0008270">
    <property type="term" value="F:zinc ion binding"/>
    <property type="evidence" value="ECO:0007669"/>
    <property type="project" value="UniProtKB-KW"/>
</dbReference>
<dbReference type="PANTHER" id="PTHR23235">
    <property type="entry name" value="KRUEPPEL-LIKE TRANSCRIPTION FACTOR"/>
    <property type="match status" value="1"/>
</dbReference>
<sequence length="206" mass="22559">MVSAPPAPTANPPNVCPGSAVLVCSPVVGTQTPTGPIMVLVPQTAPLTQHVVVTATGSKFTSIAPAPGHLPAMPKTAPQPEPPRVRCHVCTHPNCGKTYFKSSHLKAHLRTHTGEKPFTCQWDGCGRRFSRSDELSRHRRSHTGEKRFSCPVCHSRFMRSDHLSKHARRHLMTRRTPAWQAEINQPWGAADFAPLLKLTVGCSHLH</sequence>
<keyword evidence="2" id="KW-0479">Metal-binding</keyword>
<keyword evidence="9" id="KW-0539">Nucleus</keyword>
<accession>A0A3B4BTN3</accession>
<keyword evidence="3" id="KW-0677">Repeat</keyword>
<keyword evidence="8" id="KW-0804">Transcription</keyword>
<evidence type="ECO:0000256" key="4">
    <source>
        <dbReference type="ARBA" id="ARBA00022771"/>
    </source>
</evidence>
<proteinExistence type="predicted"/>
<keyword evidence="6" id="KW-0805">Transcription regulation</keyword>
<organism evidence="12 13">
    <name type="scientific">Pygocentrus nattereri</name>
    <name type="common">Red-bellied piranha</name>
    <dbReference type="NCBI Taxonomy" id="42514"/>
    <lineage>
        <taxon>Eukaryota</taxon>
        <taxon>Metazoa</taxon>
        <taxon>Chordata</taxon>
        <taxon>Craniata</taxon>
        <taxon>Vertebrata</taxon>
        <taxon>Euteleostomi</taxon>
        <taxon>Actinopterygii</taxon>
        <taxon>Neopterygii</taxon>
        <taxon>Teleostei</taxon>
        <taxon>Ostariophysi</taxon>
        <taxon>Characiformes</taxon>
        <taxon>Characoidei</taxon>
        <taxon>Pygocentrus</taxon>
    </lineage>
</organism>
<evidence type="ECO:0000313" key="12">
    <source>
        <dbReference type="Ensembl" id="ENSPNAP00000002993.2"/>
    </source>
</evidence>
<dbReference type="Gene3D" id="3.30.160.60">
    <property type="entry name" value="Classic Zinc Finger"/>
    <property type="match status" value="3"/>
</dbReference>
<dbReference type="SMART" id="SM00355">
    <property type="entry name" value="ZnF_C2H2"/>
    <property type="match status" value="3"/>
</dbReference>
<protein>
    <recommendedName>
        <fullName evidence="11">C2H2-type domain-containing protein</fullName>
    </recommendedName>
</protein>
<evidence type="ECO:0000256" key="3">
    <source>
        <dbReference type="ARBA" id="ARBA00022737"/>
    </source>
</evidence>
<evidence type="ECO:0000313" key="13">
    <source>
        <dbReference type="Proteomes" id="UP001501920"/>
    </source>
</evidence>
<dbReference type="OrthoDB" id="4748970at2759"/>
<reference evidence="12 13" key="1">
    <citation type="submission" date="2020-10" db="EMBL/GenBank/DDBJ databases">
        <title>Pygocentrus nattereri (red-bellied piranha) genome, fPygNat1, primary haplotype.</title>
        <authorList>
            <person name="Myers G."/>
            <person name="Meyer A."/>
            <person name="Karagic N."/>
            <person name="Pippel M."/>
            <person name="Winkler S."/>
            <person name="Tracey A."/>
            <person name="Wood J."/>
            <person name="Formenti G."/>
            <person name="Howe K."/>
            <person name="Fedrigo O."/>
            <person name="Jarvis E.D."/>
        </authorList>
    </citation>
    <scope>NUCLEOTIDE SEQUENCE [LARGE SCALE GENOMIC DNA]</scope>
</reference>
<dbReference type="OMA" id="KHAEMRP"/>
<dbReference type="PROSITE" id="PS00028">
    <property type="entry name" value="ZINC_FINGER_C2H2_1"/>
    <property type="match status" value="3"/>
</dbReference>
<evidence type="ECO:0000256" key="2">
    <source>
        <dbReference type="ARBA" id="ARBA00022723"/>
    </source>
</evidence>
<evidence type="ECO:0000256" key="8">
    <source>
        <dbReference type="ARBA" id="ARBA00023163"/>
    </source>
</evidence>
<reference evidence="12" key="3">
    <citation type="submission" date="2025-09" db="UniProtKB">
        <authorList>
            <consortium name="Ensembl"/>
        </authorList>
    </citation>
    <scope>IDENTIFICATION</scope>
</reference>
<dbReference type="Proteomes" id="UP001501920">
    <property type="component" value="Chromosome 24"/>
</dbReference>
<dbReference type="PROSITE" id="PS50157">
    <property type="entry name" value="ZINC_FINGER_C2H2_2"/>
    <property type="match status" value="3"/>
</dbReference>
<reference evidence="12" key="2">
    <citation type="submission" date="2025-08" db="UniProtKB">
        <authorList>
            <consortium name="Ensembl"/>
        </authorList>
    </citation>
    <scope>IDENTIFICATION</scope>
</reference>
<dbReference type="FunFam" id="3.30.160.60:FF:000926">
    <property type="entry name" value="Kruppel like factor 13"/>
    <property type="match status" value="1"/>
</dbReference>
<keyword evidence="7" id="KW-0238">DNA-binding</keyword>
<evidence type="ECO:0000256" key="9">
    <source>
        <dbReference type="ARBA" id="ARBA00023242"/>
    </source>
</evidence>
<name>A0A3B4BTN3_PYGNA</name>
<dbReference type="FunFam" id="3.30.160.60:FF:000018">
    <property type="entry name" value="Krueppel-like factor 15"/>
    <property type="match status" value="1"/>
</dbReference>
<feature type="domain" description="C2H2-type" evidence="11">
    <location>
        <begin position="88"/>
        <end position="117"/>
    </location>
</feature>
<dbReference type="GO" id="GO:0000978">
    <property type="term" value="F:RNA polymerase II cis-regulatory region sequence-specific DNA binding"/>
    <property type="evidence" value="ECO:0007669"/>
    <property type="project" value="TreeGrafter"/>
</dbReference>